<dbReference type="AlphaFoldDB" id="A0A1T3MBR6"/>
<evidence type="ECO:0000313" key="2">
    <source>
        <dbReference type="EMBL" id="OPC61711.1"/>
    </source>
</evidence>
<comment type="caution">
    <text evidence="2">The sequence shown here is derived from an EMBL/GenBank/DDBJ whole genome shotgun (WGS) entry which is preliminary data.</text>
</comment>
<keyword evidence="3" id="KW-1185">Reference proteome</keyword>
<dbReference type="Proteomes" id="UP000190813">
    <property type="component" value="Unassembled WGS sequence"/>
</dbReference>
<keyword evidence="1" id="KW-0732">Signal</keyword>
<dbReference type="PROSITE" id="PS51257">
    <property type="entry name" value="PROKAR_LIPOPROTEIN"/>
    <property type="match status" value="1"/>
</dbReference>
<evidence type="ECO:0008006" key="4">
    <source>
        <dbReference type="Google" id="ProtNLM"/>
    </source>
</evidence>
<protein>
    <recommendedName>
        <fullName evidence="4">Lipoprotein</fullName>
    </recommendedName>
</protein>
<sequence>MKKNGMKKLMLGAVLVLSTGMFFIGCKSSNDSDNNPSGSIDPVVGTFKGTIEDGENPDIKYYNAFIIVSKVDDSRVKVTPKSGEAYSGYTAKTIKVTNPVGASVVGLDEQGSVSYLIDTKSLNVGTEKNSAQDKIYIFNGSKQ</sequence>
<accession>A0A1T3MBR6</accession>
<feature type="signal peptide" evidence="1">
    <location>
        <begin position="1"/>
        <end position="24"/>
    </location>
</feature>
<name>A0A1T3MBR6_9FLAO</name>
<proteinExistence type="predicted"/>
<gene>
    <name evidence="2" type="ORF">BAZ10_09845</name>
</gene>
<dbReference type="RefSeq" id="WP_078772865.1">
    <property type="nucleotide sequence ID" value="NZ_CBCSBR010000011.1"/>
</dbReference>
<evidence type="ECO:0000256" key="1">
    <source>
        <dbReference type="SAM" id="SignalP"/>
    </source>
</evidence>
<dbReference type="EMBL" id="MAHX01000019">
    <property type="protein sequence ID" value="OPC61711.1"/>
    <property type="molecule type" value="Genomic_DNA"/>
</dbReference>
<reference evidence="2 3" key="1">
    <citation type="submission" date="2016-06" db="EMBL/GenBank/DDBJ databases">
        <title>Revisiting the taxonomy of the Elizabethkingia Genus based on Whole-Genome Sequencing, Optical Mapping, and MALDI-TOF.</title>
        <authorList>
            <person name="Nicholson A.C."/>
        </authorList>
    </citation>
    <scope>NUCLEOTIDE SEQUENCE [LARGE SCALE GENOMIC DNA]</scope>
    <source>
        <strain evidence="2 3">G4070</strain>
    </source>
</reference>
<evidence type="ECO:0000313" key="3">
    <source>
        <dbReference type="Proteomes" id="UP000190813"/>
    </source>
</evidence>
<feature type="chain" id="PRO_5012278461" description="Lipoprotein" evidence="1">
    <location>
        <begin position="25"/>
        <end position="143"/>
    </location>
</feature>
<organism evidence="2 3">
    <name type="scientific">Elizabethkingia occulta</name>
    <dbReference type="NCBI Taxonomy" id="1867263"/>
    <lineage>
        <taxon>Bacteria</taxon>
        <taxon>Pseudomonadati</taxon>
        <taxon>Bacteroidota</taxon>
        <taxon>Flavobacteriia</taxon>
        <taxon>Flavobacteriales</taxon>
        <taxon>Weeksellaceae</taxon>
        <taxon>Elizabethkingia</taxon>
    </lineage>
</organism>